<keyword evidence="3" id="KW-1185">Reference proteome</keyword>
<comment type="caution">
    <text evidence="2">The sequence shown here is derived from an EMBL/GenBank/DDBJ whole genome shotgun (WGS) entry which is preliminary data.</text>
</comment>
<accession>A0ABT7C173</accession>
<evidence type="ECO:0000313" key="3">
    <source>
        <dbReference type="Proteomes" id="UP001232992"/>
    </source>
</evidence>
<dbReference type="Pfam" id="PF01424">
    <property type="entry name" value="R3H"/>
    <property type="match status" value="1"/>
</dbReference>
<dbReference type="PANTHER" id="PTHR35800">
    <property type="entry name" value="PROTEIN JAG"/>
    <property type="match status" value="1"/>
</dbReference>
<name>A0ABT7C173_9CYAN</name>
<dbReference type="Proteomes" id="UP001232992">
    <property type="component" value="Unassembled WGS sequence"/>
</dbReference>
<sequence length="164" mass="18792">MKETIQQRGRQWLEELVQKMGLNATVRITASEGWLESESCWLTIDSSLLSDEQIEMAIGSGGERLDAVQYLTNAILNLGQNAEEQGSFTVELHGYRQQRQQELQKMAEAAAQSVRQTGVEYEMNALSSAERRQVHQFLQAYEDLETESRGKEPHRRLIVRRLPQ</sequence>
<evidence type="ECO:0000259" key="1">
    <source>
        <dbReference type="PROSITE" id="PS51061"/>
    </source>
</evidence>
<protein>
    <submittedName>
        <fullName evidence="2">RNA-binding protein</fullName>
    </submittedName>
</protein>
<dbReference type="InterPro" id="IPR015946">
    <property type="entry name" value="KH_dom-like_a/b"/>
</dbReference>
<reference evidence="2 3" key="1">
    <citation type="submission" date="2023-01" db="EMBL/GenBank/DDBJ databases">
        <title>Novel diversity within Roseofilum (Cyanobacteria; Desertifilaceae) from marine benthic mats with descriptions of four novel species.</title>
        <authorList>
            <person name="Wang Y."/>
            <person name="Berthold D.E."/>
            <person name="Hu J."/>
            <person name="Lefler F.W."/>
            <person name="Laughinghouse H.D. IV."/>
        </authorList>
    </citation>
    <scope>NUCLEOTIDE SEQUENCE [LARGE SCALE GENOMIC DNA]</scope>
    <source>
        <strain evidence="2 3">BLCC-M143</strain>
    </source>
</reference>
<dbReference type="InterPro" id="IPR036867">
    <property type="entry name" value="R3H_dom_sf"/>
</dbReference>
<dbReference type="SUPFAM" id="SSF82708">
    <property type="entry name" value="R3H domain"/>
    <property type="match status" value="1"/>
</dbReference>
<dbReference type="PANTHER" id="PTHR35800:SF1">
    <property type="entry name" value="RNA-BINDING PROTEIN KHPB"/>
    <property type="match status" value="1"/>
</dbReference>
<dbReference type="Gene3D" id="3.30.300.20">
    <property type="match status" value="1"/>
</dbReference>
<dbReference type="CDD" id="cd02644">
    <property type="entry name" value="R3H_jag"/>
    <property type="match status" value="1"/>
</dbReference>
<dbReference type="SMART" id="SM00393">
    <property type="entry name" value="R3H"/>
    <property type="match status" value="1"/>
</dbReference>
<dbReference type="InterPro" id="IPR039247">
    <property type="entry name" value="KhpB"/>
</dbReference>
<dbReference type="EMBL" id="JAQOSQ010000028">
    <property type="protein sequence ID" value="MDJ1185207.1"/>
    <property type="molecule type" value="Genomic_DNA"/>
</dbReference>
<dbReference type="PROSITE" id="PS51061">
    <property type="entry name" value="R3H"/>
    <property type="match status" value="1"/>
</dbReference>
<dbReference type="RefSeq" id="WP_283759854.1">
    <property type="nucleotide sequence ID" value="NZ_JAQOSQ010000028.1"/>
</dbReference>
<gene>
    <name evidence="2" type="ORF">PMH09_18625</name>
</gene>
<dbReference type="InterPro" id="IPR034079">
    <property type="entry name" value="R3H_KhpB"/>
</dbReference>
<dbReference type="Gene3D" id="3.30.1370.50">
    <property type="entry name" value="R3H-like domain"/>
    <property type="match status" value="1"/>
</dbReference>
<feature type="domain" description="R3H" evidence="1">
    <location>
        <begin position="97"/>
        <end position="163"/>
    </location>
</feature>
<proteinExistence type="predicted"/>
<evidence type="ECO:0000313" key="2">
    <source>
        <dbReference type="EMBL" id="MDJ1185207.1"/>
    </source>
</evidence>
<dbReference type="InterPro" id="IPR001374">
    <property type="entry name" value="R3H_dom"/>
</dbReference>
<organism evidence="2 3">
    <name type="scientific">Roseofilum casamattae BLCC-M143</name>
    <dbReference type="NCBI Taxonomy" id="3022442"/>
    <lineage>
        <taxon>Bacteria</taxon>
        <taxon>Bacillati</taxon>
        <taxon>Cyanobacteriota</taxon>
        <taxon>Cyanophyceae</taxon>
        <taxon>Desertifilales</taxon>
        <taxon>Desertifilaceae</taxon>
        <taxon>Roseofilum</taxon>
        <taxon>Roseofilum casamattae</taxon>
    </lineage>
</organism>